<feature type="active site" description="Nucleophile" evidence="4">
    <location>
        <position position="377"/>
    </location>
</feature>
<dbReference type="Pfam" id="PF00232">
    <property type="entry name" value="Glyco_hydro_1"/>
    <property type="match status" value="1"/>
</dbReference>
<dbReference type="OrthoDB" id="1637462at2"/>
<dbReference type="GO" id="GO:0016052">
    <property type="term" value="P:carbohydrate catabolic process"/>
    <property type="evidence" value="ECO:0007669"/>
    <property type="project" value="TreeGrafter"/>
</dbReference>
<evidence type="ECO:0000313" key="7">
    <source>
        <dbReference type="EMBL" id="PKZ22333.1"/>
    </source>
</evidence>
<dbReference type="NCBIfam" id="NF011589">
    <property type="entry name" value="PRK15014.1"/>
    <property type="match status" value="1"/>
</dbReference>
<protein>
    <submittedName>
        <fullName evidence="7">6-phospho-beta-glucosidase</fullName>
    </submittedName>
</protein>
<dbReference type="PANTHER" id="PTHR10353:SF85">
    <property type="entry name" value="ARYL-PHOSPHO-BETA-D-GLUCOSIDASE BGLA"/>
    <property type="match status" value="1"/>
</dbReference>
<evidence type="ECO:0000256" key="6">
    <source>
        <dbReference type="RuleBase" id="RU004468"/>
    </source>
</evidence>
<dbReference type="PROSITE" id="PS00572">
    <property type="entry name" value="GLYCOSYL_HYDROL_F1_1"/>
    <property type="match status" value="1"/>
</dbReference>
<evidence type="ECO:0000256" key="5">
    <source>
        <dbReference type="RuleBase" id="RU003690"/>
    </source>
</evidence>
<gene>
    <name evidence="7" type="ORF">CYJ28_04255</name>
</gene>
<dbReference type="FunFam" id="3.20.20.80:FF:000004">
    <property type="entry name" value="Beta-glucosidase 6-phospho-beta-glucosidase"/>
    <property type="match status" value="1"/>
</dbReference>
<dbReference type="RefSeq" id="WP_070486233.1">
    <property type="nucleotide sequence ID" value="NZ_CAJHKM010000001.1"/>
</dbReference>
<organism evidence="7 8">
    <name type="scientific">Aerococcus sanguinicola</name>
    <dbReference type="NCBI Taxonomy" id="119206"/>
    <lineage>
        <taxon>Bacteria</taxon>
        <taxon>Bacillati</taxon>
        <taxon>Bacillota</taxon>
        <taxon>Bacilli</taxon>
        <taxon>Lactobacillales</taxon>
        <taxon>Aerococcaceae</taxon>
        <taxon>Aerococcus</taxon>
    </lineage>
</organism>
<proteinExistence type="inferred from homology"/>
<dbReference type="GO" id="GO:0005829">
    <property type="term" value="C:cytosol"/>
    <property type="evidence" value="ECO:0007669"/>
    <property type="project" value="TreeGrafter"/>
</dbReference>
<dbReference type="EMBL" id="PKGY01000002">
    <property type="protein sequence ID" value="PKZ22333.1"/>
    <property type="molecule type" value="Genomic_DNA"/>
</dbReference>
<evidence type="ECO:0000256" key="3">
    <source>
        <dbReference type="ARBA" id="ARBA00023295"/>
    </source>
</evidence>
<reference evidence="7 8" key="1">
    <citation type="submission" date="2017-12" db="EMBL/GenBank/DDBJ databases">
        <title>Phylogenetic diversity of female urinary microbiome.</title>
        <authorList>
            <person name="Thomas-White K."/>
            <person name="Wolfe A.J."/>
        </authorList>
    </citation>
    <scope>NUCLEOTIDE SEQUENCE [LARGE SCALE GENOMIC DNA]</scope>
    <source>
        <strain evidence="7 8">UMB0139</strain>
    </source>
</reference>
<dbReference type="SUPFAM" id="SSF51445">
    <property type="entry name" value="(Trans)glycosidases"/>
    <property type="match status" value="1"/>
</dbReference>
<dbReference type="NCBIfam" id="NF007154">
    <property type="entry name" value="PRK09589.1"/>
    <property type="match status" value="1"/>
</dbReference>
<sequence length="485" mass="56226">MAQFPKEFLWGGAVAAHQLEGGWDASGKGPSVADVLTAGSVEQQRQIHQAIDPNVYYPNHEAIDFYHRYKEDIALFKEMGLKAFRTSIYWSRIFPKGDEVEPNEEGLQFYDDLFDELIANGIEPVITLTHFEMPLHLAQEYGGFKNRQVVDFFIHFAETVFERYKDKVKYWMTFNEINNMMDYENPIFLWTNAGVTVEEGEDAEEVMYTAAHHLLLASALAVAKGKEINPNFKIGTMISHVPIYPKNCLPDNVMLADESMRLRFFFPDIQVRGYYPTYALKKFERDHISVPFRDGDEEILKAGTVDYIGFSYYMSNVVDIESEESDDAHKIHGQIPYQVENPYLEVSDWGWAVDPVGLRYTLNRLWERYQLPLFIVENGLGAYDEISEDGQIHDDYRMDYLRKHIEEMDKAINYDGVELWGYTPWGIIDLVSFTSGQMSKRYGMIYVDRNDDGSGSFDRKKKDSFDWYKQVIATNGEDLSWESRA</sequence>
<name>A0A2I1MQC0_9LACT</name>
<dbReference type="PRINTS" id="PR00131">
    <property type="entry name" value="GLHYDRLASE1"/>
</dbReference>
<evidence type="ECO:0000256" key="1">
    <source>
        <dbReference type="ARBA" id="ARBA00010838"/>
    </source>
</evidence>
<dbReference type="Proteomes" id="UP000234239">
    <property type="component" value="Unassembled WGS sequence"/>
</dbReference>
<evidence type="ECO:0000256" key="4">
    <source>
        <dbReference type="PROSITE-ProRule" id="PRU10055"/>
    </source>
</evidence>
<dbReference type="GO" id="GO:0008422">
    <property type="term" value="F:beta-glucosidase activity"/>
    <property type="evidence" value="ECO:0007669"/>
    <property type="project" value="TreeGrafter"/>
</dbReference>
<comment type="caution">
    <text evidence="7">The sequence shown here is derived from an EMBL/GenBank/DDBJ whole genome shotgun (WGS) entry which is preliminary data.</text>
</comment>
<evidence type="ECO:0000256" key="2">
    <source>
        <dbReference type="ARBA" id="ARBA00022801"/>
    </source>
</evidence>
<keyword evidence="3 6" id="KW-0326">Glycosidase</keyword>
<dbReference type="InterPro" id="IPR017853">
    <property type="entry name" value="GH"/>
</dbReference>
<dbReference type="PROSITE" id="PS00653">
    <property type="entry name" value="GLYCOSYL_HYDROL_F1_2"/>
    <property type="match status" value="1"/>
</dbReference>
<comment type="similarity">
    <text evidence="1 5">Belongs to the glycosyl hydrolase 1 family.</text>
</comment>
<dbReference type="Gene3D" id="3.20.20.80">
    <property type="entry name" value="Glycosidases"/>
    <property type="match status" value="1"/>
</dbReference>
<dbReference type="InterPro" id="IPR018120">
    <property type="entry name" value="Glyco_hydro_1_AS"/>
</dbReference>
<accession>A0A2I1MQC0</accession>
<dbReference type="InterPro" id="IPR001360">
    <property type="entry name" value="Glyco_hydro_1"/>
</dbReference>
<dbReference type="PANTHER" id="PTHR10353">
    <property type="entry name" value="GLYCOSYL HYDROLASE"/>
    <property type="match status" value="1"/>
</dbReference>
<evidence type="ECO:0000313" key="8">
    <source>
        <dbReference type="Proteomes" id="UP000234239"/>
    </source>
</evidence>
<dbReference type="AlphaFoldDB" id="A0A2I1MQC0"/>
<keyword evidence="2 6" id="KW-0378">Hydrolase</keyword>
<dbReference type="InterPro" id="IPR033132">
    <property type="entry name" value="GH_1_N_CS"/>
</dbReference>